<evidence type="ECO:0000256" key="1">
    <source>
        <dbReference type="ARBA" id="ARBA00004401"/>
    </source>
</evidence>
<name>A0A540VPU8_9GAMM</name>
<keyword evidence="5 9" id="KW-0472">Membrane</keyword>
<sequence>MAYEDDEQLEALRDWWRRHGRGVVIGVVAALVLVVGWQQWQAWQGRQSAAAADDYAAVLQAINEREPEAAANRLGALRESHGDTPYAVMATLAVATAEMAEGRAQAAADFLGWVGEERPESPLANLARLRQAEALAAAAKRDAALAALEPVVDGPLRTRYFELRGDLLAESGDRQGAIEAYERALSEAGGQRRSLVEVKLLDLGGQPAS</sequence>
<dbReference type="SUPFAM" id="SSF48452">
    <property type="entry name" value="TPR-like"/>
    <property type="match status" value="1"/>
</dbReference>
<comment type="similarity">
    <text evidence="7">Belongs to the YfgM family.</text>
</comment>
<protein>
    <recommendedName>
        <fullName evidence="8">Ancillary SecYEG translocon subunit</fullName>
    </recommendedName>
</protein>
<organism evidence="11 12">
    <name type="scientific">Spiribacter salinus</name>
    <dbReference type="NCBI Taxonomy" id="1335746"/>
    <lineage>
        <taxon>Bacteria</taxon>
        <taxon>Pseudomonadati</taxon>
        <taxon>Pseudomonadota</taxon>
        <taxon>Gammaproteobacteria</taxon>
        <taxon>Chromatiales</taxon>
        <taxon>Ectothiorhodospiraceae</taxon>
        <taxon>Spiribacter</taxon>
    </lineage>
</organism>
<keyword evidence="2" id="KW-1003">Cell membrane</keyword>
<dbReference type="InterPro" id="IPR011990">
    <property type="entry name" value="TPR-like_helical_dom_sf"/>
</dbReference>
<evidence type="ECO:0000256" key="9">
    <source>
        <dbReference type="SAM" id="Phobius"/>
    </source>
</evidence>
<dbReference type="PANTHER" id="PTHR38035">
    <property type="entry name" value="UPF0070 PROTEIN YFGM"/>
    <property type="match status" value="1"/>
</dbReference>
<dbReference type="Pfam" id="PF09976">
    <property type="entry name" value="TPR_21"/>
    <property type="match status" value="1"/>
</dbReference>
<dbReference type="STRING" id="1260251.SPISAL_03000"/>
<dbReference type="GO" id="GO:0005886">
    <property type="term" value="C:plasma membrane"/>
    <property type="evidence" value="ECO:0007669"/>
    <property type="project" value="UniProtKB-SubCell"/>
</dbReference>
<accession>A0A540VPU8</accession>
<dbReference type="AlphaFoldDB" id="A0A540VPU8"/>
<evidence type="ECO:0000313" key="11">
    <source>
        <dbReference type="EMBL" id="TQE98789.1"/>
    </source>
</evidence>
<dbReference type="Proteomes" id="UP000315400">
    <property type="component" value="Unassembled WGS sequence"/>
</dbReference>
<feature type="transmembrane region" description="Helical" evidence="9">
    <location>
        <begin position="20"/>
        <end position="37"/>
    </location>
</feature>
<evidence type="ECO:0000256" key="7">
    <source>
        <dbReference type="ARBA" id="ARBA00024197"/>
    </source>
</evidence>
<keyword evidence="6" id="KW-0143">Chaperone</keyword>
<evidence type="ECO:0000256" key="2">
    <source>
        <dbReference type="ARBA" id="ARBA00022475"/>
    </source>
</evidence>
<evidence type="ECO:0000256" key="6">
    <source>
        <dbReference type="ARBA" id="ARBA00023186"/>
    </source>
</evidence>
<dbReference type="GO" id="GO:0044877">
    <property type="term" value="F:protein-containing complex binding"/>
    <property type="evidence" value="ECO:0007669"/>
    <property type="project" value="InterPro"/>
</dbReference>
<dbReference type="PANTHER" id="PTHR38035:SF1">
    <property type="entry name" value="ANCILLARY SECYEG TRANSLOCON SUBUNIT"/>
    <property type="match status" value="1"/>
</dbReference>
<evidence type="ECO:0000256" key="3">
    <source>
        <dbReference type="ARBA" id="ARBA00022692"/>
    </source>
</evidence>
<dbReference type="PIRSF" id="PIRSF006170">
    <property type="entry name" value="YfgM"/>
    <property type="match status" value="1"/>
</dbReference>
<dbReference type="InterPro" id="IPR026039">
    <property type="entry name" value="YfgM"/>
</dbReference>
<keyword evidence="4 9" id="KW-1133">Transmembrane helix</keyword>
<dbReference type="InterPro" id="IPR018704">
    <property type="entry name" value="SecYEG/CpoB_TPR"/>
</dbReference>
<dbReference type="Gene3D" id="1.25.40.10">
    <property type="entry name" value="Tetratricopeptide repeat domain"/>
    <property type="match status" value="1"/>
</dbReference>
<comment type="caution">
    <text evidence="11">The sequence shown here is derived from an EMBL/GenBank/DDBJ whole genome shotgun (WGS) entry which is preliminary data.</text>
</comment>
<evidence type="ECO:0000313" key="12">
    <source>
        <dbReference type="Proteomes" id="UP000315400"/>
    </source>
</evidence>
<keyword evidence="3 9" id="KW-0812">Transmembrane</keyword>
<comment type="subcellular location">
    <subcellularLocation>
        <location evidence="1">Cell membrane</location>
        <topology evidence="1">Single-pass type II membrane protein</topology>
    </subcellularLocation>
</comment>
<reference evidence="11 12" key="1">
    <citation type="submission" date="2019-06" db="EMBL/GenBank/DDBJ databases">
        <title>Metagenome assembled Genome of Spiribacter salinus SL48-SHIP from the microbial mat of Salt Lake 48 (Novosibirsk region, Russia).</title>
        <authorList>
            <person name="Shipova A."/>
            <person name="Rozanov A.S."/>
            <person name="Bryanskaya A.V."/>
            <person name="Peltek S.E."/>
        </authorList>
    </citation>
    <scope>NUCLEOTIDE SEQUENCE [LARGE SCALE GENOMIC DNA]</scope>
    <source>
        <strain evidence="11">SL48-SHIP-2</strain>
    </source>
</reference>
<evidence type="ECO:0000256" key="5">
    <source>
        <dbReference type="ARBA" id="ARBA00023136"/>
    </source>
</evidence>
<evidence type="ECO:0000256" key="8">
    <source>
        <dbReference type="ARBA" id="ARBA00024235"/>
    </source>
</evidence>
<proteinExistence type="inferred from homology"/>
<gene>
    <name evidence="11" type="ORF">FKY71_11945</name>
</gene>
<dbReference type="EMBL" id="VIFK01000135">
    <property type="protein sequence ID" value="TQE98789.1"/>
    <property type="molecule type" value="Genomic_DNA"/>
</dbReference>
<evidence type="ECO:0000256" key="4">
    <source>
        <dbReference type="ARBA" id="ARBA00022989"/>
    </source>
</evidence>
<evidence type="ECO:0000259" key="10">
    <source>
        <dbReference type="Pfam" id="PF09976"/>
    </source>
</evidence>
<feature type="domain" description="Ancillary SecYEG translocon subunit/Cell division coordinator CpoB TPR" evidence="10">
    <location>
        <begin position="13"/>
        <end position="204"/>
    </location>
</feature>